<dbReference type="RefSeq" id="WP_066065941.1">
    <property type="nucleotide sequence ID" value="NZ_CP013015.1"/>
</dbReference>
<name>A0A7U4QMT1_DESA2</name>
<keyword evidence="2" id="KW-1185">Reference proteome</keyword>
<evidence type="ECO:0000313" key="2">
    <source>
        <dbReference type="Proteomes" id="UP000070560"/>
    </source>
</evidence>
<sequence length="243" mass="28481">MSKIVTPEVLLQKFSDRLKSKSKDLKYLIYMGKHFEKWLQCELVLSMSDIALPGVFDDNFKEMIYDESGTKEKVCDITMEYPIEGKEPRKTDVIIAENPFLFKFADKENWQIFKQVDVKKCKTEYRNTKFHYVELKQINWVDINSPGTKINKIVDDLKKYSDLDWRSFKPVYNPSSVISMCCISFWDSSNPSRDISRSEIYEAAKKVGRNICKKCDVHYKISGSFLCETVTDEICLLLVFYNI</sequence>
<dbReference type="KEGG" id="daw:HS1_002404"/>
<evidence type="ECO:0000313" key="1">
    <source>
        <dbReference type="EMBL" id="AMM42186.1"/>
    </source>
</evidence>
<organism evidence="1 2">
    <name type="scientific">Desulfofervidus auxilii</name>
    <dbReference type="NCBI Taxonomy" id="1621989"/>
    <lineage>
        <taxon>Bacteria</taxon>
        <taxon>Pseudomonadati</taxon>
        <taxon>Thermodesulfobacteriota</taxon>
        <taxon>Candidatus Desulfofervidia</taxon>
        <taxon>Candidatus Desulfofervidales</taxon>
        <taxon>Candidatus Desulfofervidaceae</taxon>
        <taxon>Candidatus Desulfofervidus</taxon>
    </lineage>
</organism>
<accession>A0A7U4QMT1</accession>
<protein>
    <submittedName>
        <fullName evidence="1">Uncharacterized protein</fullName>
    </submittedName>
</protein>
<proteinExistence type="predicted"/>
<dbReference type="EMBL" id="CP013015">
    <property type="protein sequence ID" value="AMM42186.1"/>
    <property type="molecule type" value="Genomic_DNA"/>
</dbReference>
<dbReference type="Proteomes" id="UP000070560">
    <property type="component" value="Chromosome"/>
</dbReference>
<dbReference type="AlphaFoldDB" id="A0A7U4QMT1"/>
<reference evidence="1 2" key="1">
    <citation type="submission" date="2015-10" db="EMBL/GenBank/DDBJ databases">
        <title>Candidatus Desulfofervidus auxilii, a hydrogenotrophic sulfate-reducing bacterium involved in the thermophilic anaerobic oxidation of methane.</title>
        <authorList>
            <person name="Krukenberg V."/>
            <person name="Richter M."/>
            <person name="Wegener G."/>
        </authorList>
    </citation>
    <scope>NUCLEOTIDE SEQUENCE [LARGE SCALE GENOMIC DNA]</scope>
    <source>
        <strain evidence="1 2">HS1</strain>
    </source>
</reference>
<gene>
    <name evidence="1" type="ORF">HS1_002404</name>
</gene>